<dbReference type="InterPro" id="IPR009057">
    <property type="entry name" value="Homeodomain-like_sf"/>
</dbReference>
<dbReference type="AlphaFoldDB" id="A0A0L7KLU3"/>
<evidence type="ECO:0000313" key="3">
    <source>
        <dbReference type="EMBL" id="KOB64268.1"/>
    </source>
</evidence>
<evidence type="ECO:0000256" key="2">
    <source>
        <dbReference type="SAM" id="MobiDB-lite"/>
    </source>
</evidence>
<feature type="compositionally biased region" description="Basic and acidic residues" evidence="2">
    <location>
        <begin position="109"/>
        <end position="119"/>
    </location>
</feature>
<keyword evidence="4" id="KW-1185">Reference proteome</keyword>
<organism evidence="3 4">
    <name type="scientific">Operophtera brumata</name>
    <name type="common">Winter moth</name>
    <name type="synonym">Phalaena brumata</name>
    <dbReference type="NCBI Taxonomy" id="104452"/>
    <lineage>
        <taxon>Eukaryota</taxon>
        <taxon>Metazoa</taxon>
        <taxon>Ecdysozoa</taxon>
        <taxon>Arthropoda</taxon>
        <taxon>Hexapoda</taxon>
        <taxon>Insecta</taxon>
        <taxon>Pterygota</taxon>
        <taxon>Neoptera</taxon>
        <taxon>Endopterygota</taxon>
        <taxon>Lepidoptera</taxon>
        <taxon>Glossata</taxon>
        <taxon>Ditrysia</taxon>
        <taxon>Geometroidea</taxon>
        <taxon>Geometridae</taxon>
        <taxon>Larentiinae</taxon>
        <taxon>Operophtera</taxon>
    </lineage>
</organism>
<dbReference type="Proteomes" id="UP000037510">
    <property type="component" value="Unassembled WGS sequence"/>
</dbReference>
<proteinExistence type="predicted"/>
<dbReference type="SUPFAM" id="SSF46689">
    <property type="entry name" value="Homeodomain-like"/>
    <property type="match status" value="1"/>
</dbReference>
<dbReference type="GO" id="GO:0005634">
    <property type="term" value="C:nucleus"/>
    <property type="evidence" value="ECO:0007669"/>
    <property type="project" value="UniProtKB-SubCell"/>
</dbReference>
<comment type="subcellular location">
    <subcellularLocation>
        <location evidence="1">Nucleus</location>
    </subcellularLocation>
</comment>
<evidence type="ECO:0000256" key="1">
    <source>
        <dbReference type="ARBA" id="ARBA00004123"/>
    </source>
</evidence>
<accession>A0A0L7KLU3</accession>
<dbReference type="EMBL" id="JTDY01008953">
    <property type="protein sequence ID" value="KOB64268.1"/>
    <property type="molecule type" value="Genomic_DNA"/>
</dbReference>
<dbReference type="Pfam" id="PF13565">
    <property type="entry name" value="HTH_32"/>
    <property type="match status" value="1"/>
</dbReference>
<reference evidence="3 4" key="1">
    <citation type="journal article" date="2015" name="Genome Biol. Evol.">
        <title>The genome of winter moth (Operophtera brumata) provides a genomic perspective on sexual dimorphism and phenology.</title>
        <authorList>
            <person name="Derks M.F."/>
            <person name="Smit S."/>
            <person name="Salis L."/>
            <person name="Schijlen E."/>
            <person name="Bossers A."/>
            <person name="Mateman C."/>
            <person name="Pijl A.S."/>
            <person name="de Ridder D."/>
            <person name="Groenen M.A."/>
            <person name="Visser M.E."/>
            <person name="Megens H.J."/>
        </authorList>
    </citation>
    <scope>NUCLEOTIDE SEQUENCE [LARGE SCALE GENOMIC DNA]</scope>
    <source>
        <strain evidence="3">WM2013NL</strain>
        <tissue evidence="3">Head and thorax</tissue>
    </source>
</reference>
<dbReference type="STRING" id="104452.A0A0L7KLU3"/>
<gene>
    <name evidence="3" type="ORF">OBRU01_24459</name>
</gene>
<evidence type="ECO:0000313" key="4">
    <source>
        <dbReference type="Proteomes" id="UP000037510"/>
    </source>
</evidence>
<sequence length="119" mass="13611">MTFLELGISMRRTARMVGVTLRTVQKVKRRYEETGNHLSRPGNGRPRCTSAREDCYVVSTALKNRHLNAVEVQQQLLQTRKDYISDSTVRRRLAEANLKPRRPASGPILERERASSSET</sequence>
<protein>
    <submittedName>
        <fullName evidence="3">Transposable element Tcb2 transposase</fullName>
    </submittedName>
</protein>
<name>A0A0L7KLU3_OPEBR</name>
<comment type="caution">
    <text evidence="3">The sequence shown here is derived from an EMBL/GenBank/DDBJ whole genome shotgun (WGS) entry which is preliminary data.</text>
</comment>
<feature type="region of interest" description="Disordered" evidence="2">
    <location>
        <begin position="94"/>
        <end position="119"/>
    </location>
</feature>